<evidence type="ECO:0000313" key="2">
    <source>
        <dbReference type="Proteomes" id="UP001148662"/>
    </source>
</evidence>
<name>A0ACC1T6Z1_9APHY</name>
<keyword evidence="2" id="KW-1185">Reference proteome</keyword>
<evidence type="ECO:0000313" key="1">
    <source>
        <dbReference type="EMBL" id="KAJ3554676.1"/>
    </source>
</evidence>
<reference evidence="1" key="1">
    <citation type="submission" date="2022-07" db="EMBL/GenBank/DDBJ databases">
        <title>Genome Sequence of Phlebia brevispora.</title>
        <authorList>
            <person name="Buettner E."/>
        </authorList>
    </citation>
    <scope>NUCLEOTIDE SEQUENCE</scope>
    <source>
        <strain evidence="1">MPL23</strain>
    </source>
</reference>
<organism evidence="1 2">
    <name type="scientific">Phlebia brevispora</name>
    <dbReference type="NCBI Taxonomy" id="194682"/>
    <lineage>
        <taxon>Eukaryota</taxon>
        <taxon>Fungi</taxon>
        <taxon>Dikarya</taxon>
        <taxon>Basidiomycota</taxon>
        <taxon>Agaricomycotina</taxon>
        <taxon>Agaricomycetes</taxon>
        <taxon>Polyporales</taxon>
        <taxon>Meruliaceae</taxon>
        <taxon>Phlebia</taxon>
    </lineage>
</organism>
<dbReference type="Proteomes" id="UP001148662">
    <property type="component" value="Unassembled WGS sequence"/>
</dbReference>
<gene>
    <name evidence="1" type="ORF">NM688_g2988</name>
</gene>
<protein>
    <submittedName>
        <fullName evidence="1">Uncharacterized protein</fullName>
    </submittedName>
</protein>
<sequence>MPPKNYRTVLCKCSTCILNEFEDETGEKRHGIYQLPRVARKHEQQDILHNTQGECLVKRQKIETGDQECLEERIFLASALSQEPLNTELPICSRDKDLDVEMEDASSRTSTRQARNAATSCVPTGDENMSDFSAIQGQETDNREDLDAAFRTISVLQSELCRKSRHLPQPSALVFLQQPAAISDPPRPLHLSHYQNVDLVALEDWLRGNREFIEMMDPLGNRDLLGRIAALKRDFTETERRIQSIKVIAWEQAKAHSGLLSLRDEQSPLVYNADRWFKSREYTQPFLLVALLLAIVLHALATISRLQISYVLATIKVIIYGAFAYNSTPSANSLTPAQLNLLNAIPIDIRTALKNLDIEPEYTLYACCQRCLALYRPNRSSPRDPYPHTCTHRTTPDDPVCEAELVRQNSDGAWVPLKTFALQSLCAWLAQLLSRPGIEKFLETSWIPSSHEPGVWTDIMEAPALQEFIGPDGHTLFSHQLHGSLNLVFSLFVDWFNPFGNKTAEKSHSVGAVYLVCLNLPPQLRYRMENVFLAGIIPGPHELSLEQLNHFLAPLVDEMLTLWHRGVYLSRTAVCITGRLIKAAIIPLMCDLPALRKVAGFAAFSSKQHFCSFCRLPKTEINNLDRPTWHQRSWAEHLDIATQWRDASTSKEREDIFEMHGLRWSELLRLPYWDPTRYALVDSMHNLYLGELRHHCREVLGIDVKDKSPDTKKQKPHPPEEQAENLIKVINAIKNNSSSALKSIRKGYISAVADLNGVVPEGTTFCKKDYIEALLAWYPLHQGEILVPPVLEESTTHFHGDTLKDWSKVQLLDNELLQEIRADIKKTFTPSWVEPAPSNFGSLSHGKLKVAQWRSVCTINLVITLICIWRGGGMGSTKRKRQILNNLVDLILAVEFATRRSMSYALAASYDAHIYRYLNDLHIIFEHDLLPNHHLSLHLRECMELFGPLKSNNKSGDMPVTFLHYFCIGSTIRSLMSSLKWPDIKYFRDMVTTYHAAFGNTLRGIFTGAAQEHAPFEYNPRAECTLDKPIYVALLEKLNFSGNATYFSCFTPLPGAFGVTLNDQAQFVKTVVLEDTGLIFSTSKRSCRNSFVLFKDEHGAQWPGQINSIFYHRRVDQESQSLVVEPFYVVNIFEALNDSHAALDPYRVFHGLNTSLFYRRTLRQSVILRQSDIISHFAAYFYTPDNIQEECVVLIAWHSMALNDGLALNTDDYQILRGQLDTLESRLEDVESFLQTDRPSSRGDSCAETQNPSISHPESEDKLATLSLQILRNRIQAIEMTVYNTYQVVADLEERWVPVEDKQHEMGERLSELLQDIAALSESLSEHLHECAAGTQFYETSSVSSTQASLHTTLNYTSVLKSLRFPLVPSLLILRLARRQKRWAVPTALDQVCLFVYGRWATGVVSMFRPLELGCICFSAVLFMAKRSGNLIT</sequence>
<dbReference type="EMBL" id="JANHOG010000407">
    <property type="protein sequence ID" value="KAJ3554676.1"/>
    <property type="molecule type" value="Genomic_DNA"/>
</dbReference>
<proteinExistence type="predicted"/>
<comment type="caution">
    <text evidence="1">The sequence shown here is derived from an EMBL/GenBank/DDBJ whole genome shotgun (WGS) entry which is preliminary data.</text>
</comment>
<accession>A0ACC1T6Z1</accession>